<dbReference type="SMART" id="SM00321">
    <property type="entry name" value="WSC"/>
    <property type="match status" value="1"/>
</dbReference>
<reference evidence="4" key="2">
    <citation type="submission" date="2020-09" db="EMBL/GenBank/DDBJ databases">
        <title>Reference genome assembly for Australian Ascochyta lentis isolate Al4.</title>
        <authorList>
            <person name="Lee R.C."/>
            <person name="Farfan-Caceres L.M."/>
            <person name="Debler J.W."/>
            <person name="Williams A.H."/>
            <person name="Henares B.M."/>
        </authorList>
    </citation>
    <scope>NUCLEOTIDE SEQUENCE</scope>
    <source>
        <strain evidence="4">Al4</strain>
    </source>
</reference>
<dbReference type="InterPro" id="IPR002889">
    <property type="entry name" value="WSC_carb-bd"/>
</dbReference>
<evidence type="ECO:0000313" key="5">
    <source>
        <dbReference type="Proteomes" id="UP000651452"/>
    </source>
</evidence>
<gene>
    <name evidence="4" type="ORF">EKO04_006916</name>
</gene>
<feature type="domain" description="WSC" evidence="3">
    <location>
        <begin position="103"/>
        <end position="196"/>
    </location>
</feature>
<sequence>MSSSSSSTFTSSSSSVASVLSSAGTSTPITTIAFSSSFSSHNSTSVSTRNPIATSTSTSADSSSPSSSFATMMITTSSALSTSSATSTSSTPTGPTVAATAGIYYSLGCYSEKSGGRALTEVYTNKSMTAEICASEAQRLQYDFMGLQYGQECWMGDSFDTTTSPSLAQSKSNTVCPGNKATTCGSGNTLQMYMLNSTLATPKTEAPARIALSCPASDDQAWAASNGSKFRIECGWDRNGESTDRVTAATYENCLEACAKTAGCGSVALSGQDCYLKTGTLGTRVRKDSI</sequence>
<name>A0A8H7J224_9PLEO</name>
<feature type="region of interest" description="Disordered" evidence="1">
    <location>
        <begin position="38"/>
        <end position="66"/>
    </location>
</feature>
<evidence type="ECO:0000259" key="2">
    <source>
        <dbReference type="PROSITE" id="PS50948"/>
    </source>
</evidence>
<dbReference type="OrthoDB" id="2019572at2759"/>
<organism evidence="4 5">
    <name type="scientific">Ascochyta lentis</name>
    <dbReference type="NCBI Taxonomy" id="205686"/>
    <lineage>
        <taxon>Eukaryota</taxon>
        <taxon>Fungi</taxon>
        <taxon>Dikarya</taxon>
        <taxon>Ascomycota</taxon>
        <taxon>Pezizomycotina</taxon>
        <taxon>Dothideomycetes</taxon>
        <taxon>Pleosporomycetidae</taxon>
        <taxon>Pleosporales</taxon>
        <taxon>Pleosporineae</taxon>
        <taxon>Didymellaceae</taxon>
        <taxon>Ascochyta</taxon>
    </lineage>
</organism>
<feature type="domain" description="Apple" evidence="2">
    <location>
        <begin position="214"/>
        <end position="290"/>
    </location>
</feature>
<dbReference type="Proteomes" id="UP000651452">
    <property type="component" value="Unassembled WGS sequence"/>
</dbReference>
<evidence type="ECO:0000256" key="1">
    <source>
        <dbReference type="SAM" id="MobiDB-lite"/>
    </source>
</evidence>
<evidence type="ECO:0008006" key="6">
    <source>
        <dbReference type="Google" id="ProtNLM"/>
    </source>
</evidence>
<dbReference type="EMBL" id="RZGK01000012">
    <property type="protein sequence ID" value="KAF9695248.1"/>
    <property type="molecule type" value="Genomic_DNA"/>
</dbReference>
<dbReference type="AlphaFoldDB" id="A0A8H7J224"/>
<dbReference type="Pfam" id="PF01822">
    <property type="entry name" value="WSC"/>
    <property type="match status" value="1"/>
</dbReference>
<comment type="caution">
    <text evidence="4">The sequence shown here is derived from an EMBL/GenBank/DDBJ whole genome shotgun (WGS) entry which is preliminary data.</text>
</comment>
<evidence type="ECO:0000259" key="3">
    <source>
        <dbReference type="PROSITE" id="PS51212"/>
    </source>
</evidence>
<dbReference type="PROSITE" id="PS50948">
    <property type="entry name" value="PAN"/>
    <property type="match status" value="1"/>
</dbReference>
<accession>A0A8H7J224</accession>
<reference evidence="4" key="1">
    <citation type="submission" date="2018-12" db="EMBL/GenBank/DDBJ databases">
        <authorList>
            <person name="Syme R.A."/>
            <person name="Farfan-Caceres L."/>
            <person name="Lichtenzveig J."/>
        </authorList>
    </citation>
    <scope>NUCLEOTIDE SEQUENCE</scope>
    <source>
        <strain evidence="4">Al4</strain>
    </source>
</reference>
<dbReference type="PROSITE" id="PS51212">
    <property type="entry name" value="WSC"/>
    <property type="match status" value="1"/>
</dbReference>
<keyword evidence="5" id="KW-1185">Reference proteome</keyword>
<proteinExistence type="predicted"/>
<protein>
    <recommendedName>
        <fullName evidence="6">Apple domain-containing protein</fullName>
    </recommendedName>
</protein>
<dbReference type="InterPro" id="IPR003609">
    <property type="entry name" value="Pan_app"/>
</dbReference>
<evidence type="ECO:0000313" key="4">
    <source>
        <dbReference type="EMBL" id="KAF9695248.1"/>
    </source>
</evidence>